<dbReference type="SUPFAM" id="SSF52540">
    <property type="entry name" value="P-loop containing nucleoside triphosphate hydrolases"/>
    <property type="match status" value="1"/>
</dbReference>
<sequence length="951" mass="100060">MITEDGPDAGRLAPLPRSGLTVGRNGAAWRLADPFLSAPHFRLDMEPDGVRITDLAPSPRPTAHCYSWWHGDRPHRAGSSVFRLVRGRPHPLTPVGELPGLVVDPGSEPARPNPLVQAIMAAGPLVIGVVMAVVTGLWYFLLFSLVSVAVVAVMWSQHRAAARRHGRRIRDGAQRIRDQLDALAPTPGRLSWAARSDAADRFGVGGGAPSAPDGPLVRWGAGTARLPLASAKDGGSWDRWATVELPATSVLRPDHATLVTGQPSTLRALAYWLQVQLCRDAVATGRGVLVATPDGESRWGDADGGTSGTVLCWPGAAAPPLPDGWHRVILNEAGPPGGRAGAPEVTTVAQDRLDPDQGVARLGDLEFTAFRYHGMSASTADWLLDELGAAARPPRQTGAAVLVLPDPLMTGAAVDSLRVELTSGQEAVAIDLVSHGPHVLVAGTTGSGKSELLLTLLTGLAAAHPATEVSFVLMDFKGGSSFAALAELPHTMSVETNLAQAESLRTFDALSAELRRREELFLAARAPDFRSYRRAHPEADLPRLVVAVDELRVLMDDHPQAAALLARLAATGRSLGFHLVLATQRAQGAVGPDVRSNLGTVICLRTATEQESWDLLGTAEAFTIPADAPGRAYLKHGGQPARPFRAGQFSVVTGPPTLAPWTRGPTAAVPAPWPELVGLIRGEAETRGLPVPQQAVTPALPGSWTPAPAERSAVPGAVVVGLGDLPRQRAQVPVRWRPGLDAPAAWIGTAAGGVDEAARNVLTQLAQLVDHGPGPDAASTSGGTTVVLDGAGVLCPAGTPAWPAHWSVLTAEQASAEALAGIVDRLRTELARPSPARLVVTHWGRWATQRVGTGYETLEEHLTHLLRDHGPGLLAVAVFGGRELAGGRVLGQIPIRFYLPAGTTPEHRMVWPTLHRVKEVPGRAVMVSPEHPAPGIAVQLSEPPSAGTPRP</sequence>
<evidence type="ECO:0000256" key="1">
    <source>
        <dbReference type="ARBA" id="ARBA00022741"/>
    </source>
</evidence>
<dbReference type="PROSITE" id="PS50901">
    <property type="entry name" value="FTSK"/>
    <property type="match status" value="1"/>
</dbReference>
<keyword evidence="4" id="KW-0812">Transmembrane</keyword>
<dbReference type="InterPro" id="IPR050206">
    <property type="entry name" value="FtsK/SpoIIIE/SftA"/>
</dbReference>
<dbReference type="EMBL" id="JBDXMX010000001">
    <property type="protein sequence ID" value="MEO9246683.1"/>
    <property type="molecule type" value="Genomic_DNA"/>
</dbReference>
<keyword evidence="4" id="KW-0472">Membrane</keyword>
<organism evidence="6 7">
    <name type="scientific">Citricoccus nitrophenolicus</name>
    <dbReference type="NCBI Taxonomy" id="863575"/>
    <lineage>
        <taxon>Bacteria</taxon>
        <taxon>Bacillati</taxon>
        <taxon>Actinomycetota</taxon>
        <taxon>Actinomycetes</taxon>
        <taxon>Micrococcales</taxon>
        <taxon>Micrococcaceae</taxon>
        <taxon>Citricoccus</taxon>
    </lineage>
</organism>
<feature type="domain" description="FtsK" evidence="5">
    <location>
        <begin position="425"/>
        <end position="613"/>
    </location>
</feature>
<evidence type="ECO:0000256" key="4">
    <source>
        <dbReference type="SAM" id="Phobius"/>
    </source>
</evidence>
<dbReference type="PANTHER" id="PTHR22683">
    <property type="entry name" value="SPORULATION PROTEIN RELATED"/>
    <property type="match status" value="1"/>
</dbReference>
<dbReference type="InterPro" id="IPR027417">
    <property type="entry name" value="P-loop_NTPase"/>
</dbReference>
<protein>
    <submittedName>
        <fullName evidence="6">FtsK/SpoIIIE domain-containing protein</fullName>
    </submittedName>
</protein>
<evidence type="ECO:0000259" key="5">
    <source>
        <dbReference type="PROSITE" id="PS50901"/>
    </source>
</evidence>
<dbReference type="RefSeq" id="WP_347918901.1">
    <property type="nucleotide sequence ID" value="NZ_JBDXMX010000001.1"/>
</dbReference>
<dbReference type="Gene3D" id="2.60.200.20">
    <property type="match status" value="1"/>
</dbReference>
<comment type="caution">
    <text evidence="6">The sequence shown here is derived from an EMBL/GenBank/DDBJ whole genome shotgun (WGS) entry which is preliminary data.</text>
</comment>
<gene>
    <name evidence="6" type="ORF">ABDK96_03210</name>
</gene>
<feature type="binding site" evidence="3">
    <location>
        <begin position="443"/>
        <end position="450"/>
    </location>
    <ligand>
        <name>ATP</name>
        <dbReference type="ChEBI" id="CHEBI:30616"/>
    </ligand>
</feature>
<dbReference type="CDD" id="cd00060">
    <property type="entry name" value="FHA"/>
    <property type="match status" value="1"/>
</dbReference>
<proteinExistence type="predicted"/>
<dbReference type="Proteomes" id="UP001484097">
    <property type="component" value="Unassembled WGS sequence"/>
</dbReference>
<dbReference type="InterPro" id="IPR002543">
    <property type="entry name" value="FtsK_dom"/>
</dbReference>
<name>A0ABV0IFA7_9MICC</name>
<dbReference type="Gene3D" id="3.40.50.300">
    <property type="entry name" value="P-loop containing nucleotide triphosphate hydrolases"/>
    <property type="match status" value="1"/>
</dbReference>
<evidence type="ECO:0000256" key="3">
    <source>
        <dbReference type="PROSITE-ProRule" id="PRU00289"/>
    </source>
</evidence>
<dbReference type="Pfam" id="PF01580">
    <property type="entry name" value="FtsK_SpoIIIE"/>
    <property type="match status" value="1"/>
</dbReference>
<feature type="transmembrane region" description="Helical" evidence="4">
    <location>
        <begin position="138"/>
        <end position="155"/>
    </location>
</feature>
<dbReference type="PANTHER" id="PTHR22683:SF1">
    <property type="entry name" value="TYPE VII SECRETION SYSTEM PROTEIN ESSC"/>
    <property type="match status" value="1"/>
</dbReference>
<reference evidence="6 7" key="1">
    <citation type="submission" date="2024-05" db="EMBL/GenBank/DDBJ databases">
        <authorList>
            <person name="Yi C."/>
        </authorList>
    </citation>
    <scope>NUCLEOTIDE SEQUENCE [LARGE SCALE GENOMIC DNA]</scope>
    <source>
        <strain evidence="6 7">XS13</strain>
    </source>
</reference>
<evidence type="ECO:0000313" key="6">
    <source>
        <dbReference type="EMBL" id="MEO9246683.1"/>
    </source>
</evidence>
<keyword evidence="1 3" id="KW-0547">Nucleotide-binding</keyword>
<keyword evidence="4" id="KW-1133">Transmembrane helix</keyword>
<keyword evidence="2 3" id="KW-0067">ATP-binding</keyword>
<evidence type="ECO:0000313" key="7">
    <source>
        <dbReference type="Proteomes" id="UP001484097"/>
    </source>
</evidence>
<evidence type="ECO:0000256" key="2">
    <source>
        <dbReference type="ARBA" id="ARBA00022840"/>
    </source>
</evidence>
<accession>A0ABV0IFA7</accession>
<keyword evidence="7" id="KW-1185">Reference proteome</keyword>
<feature type="transmembrane region" description="Helical" evidence="4">
    <location>
        <begin position="115"/>
        <end position="132"/>
    </location>
</feature>